<protein>
    <submittedName>
        <fullName evidence="1">Uncharacterized protein</fullName>
    </submittedName>
</protein>
<comment type="caution">
    <text evidence="1">The sequence shown here is derived from an EMBL/GenBank/DDBJ whole genome shotgun (WGS) entry which is preliminary data.</text>
</comment>
<keyword evidence="2" id="KW-1185">Reference proteome</keyword>
<gene>
    <name evidence="1" type="ORF">CA54_57630</name>
</gene>
<evidence type="ECO:0000313" key="2">
    <source>
        <dbReference type="Proteomes" id="UP000320735"/>
    </source>
</evidence>
<name>A0A5C6B6F2_9PLAN</name>
<reference evidence="1 2" key="1">
    <citation type="submission" date="2019-02" db="EMBL/GenBank/DDBJ databases">
        <title>Deep-cultivation of Planctomycetes and their phenomic and genomic characterization uncovers novel biology.</title>
        <authorList>
            <person name="Wiegand S."/>
            <person name="Jogler M."/>
            <person name="Boedeker C."/>
            <person name="Pinto D."/>
            <person name="Vollmers J."/>
            <person name="Rivas-Marin E."/>
            <person name="Kohn T."/>
            <person name="Peeters S.H."/>
            <person name="Heuer A."/>
            <person name="Rast P."/>
            <person name="Oberbeckmann S."/>
            <person name="Bunk B."/>
            <person name="Jeske O."/>
            <person name="Meyerdierks A."/>
            <person name="Storesund J.E."/>
            <person name="Kallscheuer N."/>
            <person name="Luecker S."/>
            <person name="Lage O.M."/>
            <person name="Pohl T."/>
            <person name="Merkel B.J."/>
            <person name="Hornburger P."/>
            <person name="Mueller R.-W."/>
            <person name="Bruemmer F."/>
            <person name="Labrenz M."/>
            <person name="Spormann A.M."/>
            <person name="Op Den Camp H."/>
            <person name="Overmann J."/>
            <person name="Amann R."/>
            <person name="Jetten M.S.M."/>
            <person name="Mascher T."/>
            <person name="Medema M.H."/>
            <person name="Devos D.P."/>
            <person name="Kaster A.-K."/>
            <person name="Ovreas L."/>
            <person name="Rohde M."/>
            <person name="Galperin M.Y."/>
            <person name="Jogler C."/>
        </authorList>
    </citation>
    <scope>NUCLEOTIDE SEQUENCE [LARGE SCALE GENOMIC DNA]</scope>
    <source>
        <strain evidence="1 2">CA54</strain>
    </source>
</reference>
<dbReference type="Proteomes" id="UP000320735">
    <property type="component" value="Unassembled WGS sequence"/>
</dbReference>
<dbReference type="EMBL" id="SJPP01000003">
    <property type="protein sequence ID" value="TWU07357.1"/>
    <property type="molecule type" value="Genomic_DNA"/>
</dbReference>
<dbReference type="AlphaFoldDB" id="A0A5C6B6F2"/>
<organism evidence="1 2">
    <name type="scientific">Symmachiella macrocystis</name>
    <dbReference type="NCBI Taxonomy" id="2527985"/>
    <lineage>
        <taxon>Bacteria</taxon>
        <taxon>Pseudomonadati</taxon>
        <taxon>Planctomycetota</taxon>
        <taxon>Planctomycetia</taxon>
        <taxon>Planctomycetales</taxon>
        <taxon>Planctomycetaceae</taxon>
        <taxon>Symmachiella</taxon>
    </lineage>
</organism>
<proteinExistence type="predicted"/>
<sequence>MATHPCFLHLSEAKNGHRTAVKTFLVVEFAEFDRFAGKFLFPTIGIADRIRQFLPPWRGDCRMTFVIGMNVGDDLPFRVKSTY</sequence>
<accession>A0A5C6B6F2</accession>
<evidence type="ECO:0000313" key="1">
    <source>
        <dbReference type="EMBL" id="TWU07357.1"/>
    </source>
</evidence>